<accession>A0A0X3U6F1</accession>
<evidence type="ECO:0000313" key="2">
    <source>
        <dbReference type="Proteomes" id="UP000053690"/>
    </source>
</evidence>
<dbReference type="Proteomes" id="UP000053690">
    <property type="component" value="Unassembled WGS sequence"/>
</dbReference>
<proteinExistence type="predicted"/>
<dbReference type="RefSeq" id="WP_068333313.1">
    <property type="nucleotide sequence ID" value="NZ_LQBP01000002.1"/>
</dbReference>
<name>A0A0X3U6F1_9RHOB</name>
<gene>
    <name evidence="1" type="ORF">AVO44_04705</name>
</gene>
<sequence length="211" mass="23461">MSIIRTEIKSAAAGVGVTDTPDGLAKIKRPECAATIWRRQLSPEFQTWIDGLDPMHLPKGRLVLRPTAVRDAVGHLCDIAGMDDTVQRRWLEHDIADLATRFADFMRVPYLRVRLDVISTNACRKFHIDAIHARLICTYRGTGTQYGVPTDGEDPERVFTVATGAPMVMRGTLWPQNPPLGLRHRSPPIAGTGETRLVLVLDPIFDLDEAD</sequence>
<evidence type="ECO:0008006" key="3">
    <source>
        <dbReference type="Google" id="ProtNLM"/>
    </source>
</evidence>
<dbReference type="EMBL" id="LQBP01000002">
    <property type="protein sequence ID" value="KUJ81170.1"/>
    <property type="molecule type" value="Genomic_DNA"/>
</dbReference>
<protein>
    <recommendedName>
        <fullName evidence="3">DUF1826 domain-containing protein</fullName>
    </recommendedName>
</protein>
<organism evidence="1 2">
    <name type="scientific">Ruegeria profundi</name>
    <dbReference type="NCBI Taxonomy" id="1685378"/>
    <lineage>
        <taxon>Bacteria</taxon>
        <taxon>Pseudomonadati</taxon>
        <taxon>Pseudomonadota</taxon>
        <taxon>Alphaproteobacteria</taxon>
        <taxon>Rhodobacterales</taxon>
        <taxon>Roseobacteraceae</taxon>
        <taxon>Ruegeria</taxon>
    </lineage>
</organism>
<dbReference type="InterPro" id="IPR014955">
    <property type="entry name" value="DUF1826"/>
</dbReference>
<reference evidence="2" key="1">
    <citation type="submission" date="2015-12" db="EMBL/GenBank/DDBJ databases">
        <authorList>
            <person name="Zhang G."/>
            <person name="Stingl U."/>
        </authorList>
    </citation>
    <scope>NUCLEOTIDE SEQUENCE [LARGE SCALE GENOMIC DNA]</scope>
    <source>
        <strain evidence="2">ZGT108</strain>
    </source>
</reference>
<dbReference type="Pfam" id="PF08856">
    <property type="entry name" value="DUF1826"/>
    <property type="match status" value="1"/>
</dbReference>
<dbReference type="STRING" id="1685378.AVO44_04705"/>
<keyword evidence="2" id="KW-1185">Reference proteome</keyword>
<evidence type="ECO:0000313" key="1">
    <source>
        <dbReference type="EMBL" id="KUJ81170.1"/>
    </source>
</evidence>
<comment type="caution">
    <text evidence="1">The sequence shown here is derived from an EMBL/GenBank/DDBJ whole genome shotgun (WGS) entry which is preliminary data.</text>
</comment>
<dbReference type="AlphaFoldDB" id="A0A0X3U6F1"/>